<evidence type="ECO:0000256" key="3">
    <source>
        <dbReference type="SAM" id="MobiDB-lite"/>
    </source>
</evidence>
<dbReference type="STRING" id="670483.S7QA81"/>
<evidence type="ECO:0000313" key="6">
    <source>
        <dbReference type="Proteomes" id="UP000030669"/>
    </source>
</evidence>
<dbReference type="GO" id="GO:0003677">
    <property type="term" value="F:DNA binding"/>
    <property type="evidence" value="ECO:0007669"/>
    <property type="project" value="InterPro"/>
</dbReference>
<reference evidence="5 6" key="1">
    <citation type="journal article" date="2012" name="Science">
        <title>The Paleozoic origin of enzymatic lignin decomposition reconstructed from 31 fungal genomes.</title>
        <authorList>
            <person name="Floudas D."/>
            <person name="Binder M."/>
            <person name="Riley R."/>
            <person name="Barry K."/>
            <person name="Blanchette R.A."/>
            <person name="Henrissat B."/>
            <person name="Martinez A.T."/>
            <person name="Otillar R."/>
            <person name="Spatafora J.W."/>
            <person name="Yadav J.S."/>
            <person name="Aerts A."/>
            <person name="Benoit I."/>
            <person name="Boyd A."/>
            <person name="Carlson A."/>
            <person name="Copeland A."/>
            <person name="Coutinho P.M."/>
            <person name="de Vries R.P."/>
            <person name="Ferreira P."/>
            <person name="Findley K."/>
            <person name="Foster B."/>
            <person name="Gaskell J."/>
            <person name="Glotzer D."/>
            <person name="Gorecki P."/>
            <person name="Heitman J."/>
            <person name="Hesse C."/>
            <person name="Hori C."/>
            <person name="Igarashi K."/>
            <person name="Jurgens J.A."/>
            <person name="Kallen N."/>
            <person name="Kersten P."/>
            <person name="Kohler A."/>
            <person name="Kuees U."/>
            <person name="Kumar T.K.A."/>
            <person name="Kuo A."/>
            <person name="LaButti K."/>
            <person name="Larrondo L.F."/>
            <person name="Lindquist E."/>
            <person name="Ling A."/>
            <person name="Lombard V."/>
            <person name="Lucas S."/>
            <person name="Lundell T."/>
            <person name="Martin R."/>
            <person name="McLaughlin D.J."/>
            <person name="Morgenstern I."/>
            <person name="Morin E."/>
            <person name="Murat C."/>
            <person name="Nagy L.G."/>
            <person name="Nolan M."/>
            <person name="Ohm R.A."/>
            <person name="Patyshakuliyeva A."/>
            <person name="Rokas A."/>
            <person name="Ruiz-Duenas F.J."/>
            <person name="Sabat G."/>
            <person name="Salamov A."/>
            <person name="Samejima M."/>
            <person name="Schmutz J."/>
            <person name="Slot J.C."/>
            <person name="St John F."/>
            <person name="Stenlid J."/>
            <person name="Sun H."/>
            <person name="Sun S."/>
            <person name="Syed K."/>
            <person name="Tsang A."/>
            <person name="Wiebenga A."/>
            <person name="Young D."/>
            <person name="Pisabarro A."/>
            <person name="Eastwood D.C."/>
            <person name="Martin F."/>
            <person name="Cullen D."/>
            <person name="Grigoriev I.V."/>
            <person name="Hibbett D.S."/>
        </authorList>
    </citation>
    <scope>NUCLEOTIDE SEQUENCE [LARGE SCALE GENOMIC DNA]</scope>
    <source>
        <strain evidence="5 6">ATCC 11539</strain>
    </source>
</reference>
<dbReference type="PANTHER" id="PTHR31001:SF56">
    <property type="entry name" value="ZN(2)-C6 FUNGAL-TYPE DOMAIN-CONTAINING PROTEIN"/>
    <property type="match status" value="1"/>
</dbReference>
<feature type="compositionally biased region" description="Low complexity" evidence="3">
    <location>
        <begin position="641"/>
        <end position="666"/>
    </location>
</feature>
<comment type="subcellular location">
    <subcellularLocation>
        <location evidence="1">Nucleus</location>
    </subcellularLocation>
</comment>
<proteinExistence type="predicted"/>
<evidence type="ECO:0000259" key="4">
    <source>
        <dbReference type="SMART" id="SM00906"/>
    </source>
</evidence>
<sequence>MHELREERMCCHLPRRGNQGSLTTGKGNRFVLANTEALHEKIDLLSNRVRQLEDALGEVYSQQSSHPHPLLSEELLNIKRPLEREEQDAAPTRERPEDAAEVIDAFGSLTFSRHVKLLLASLHSLTCLQNEEETEEDEEPGTPSAPLPADVHWLSTVFPFAMHLGQSPAEVRDSILAMLPRAGRAQQLVDLYYKHAAWMYTPIYETDFLDNVYSKFYTGESIPEFSPIETHRLAVLCMVLAMGALLDLDRPPLNLEASQYYGLGRAALSIGSVLEEPSIPAIQALVIMSHYMFWANIDSPRWAIMGLVMKLVQTVGLHRDSGKWQLSSEETMQRRSLLWEVYTYDSWQSLTFGRPPSFSMSHIDCQMAFETTQNERGEVEMSFAAWKHRFTSQCLSVVHEQVFGARGVSYPTLQKLDQAVRKFYVPPSLVVPGFGNTGDNADRDAPSLQLTMQRHIALAIKEISIFYMHRGFFARALEDESGDPLSSKYSPSVLAAYNSACSFVGLVKNLYSQQPELTQRMWFLFTHVFSCAIALGAIPSKCPGMALSPSALVHLKSARHVFEQISSNPRAAKVLPVLRKLDIRASTAMTEHRSRKSPDSPTRRTSYGDPVVKSEEDEWATLGGKTRLVSRKSPGSGGSSGSRSPETAFAPYSPASTAASPSAFHATPPPPPAPTREPQYAWDVYPAQEQMAYDPNPTIPQNAWAPETGFFVPDQSWPMAGTMDAGMSTLQTYPGQYVDYASPAYPKEYYATQGMSQGVQEAAPYETDVSDSWGHFAAQFNQV</sequence>
<dbReference type="GeneID" id="19301721"/>
<dbReference type="CDD" id="cd12148">
    <property type="entry name" value="fungal_TF_MHR"/>
    <property type="match status" value="1"/>
</dbReference>
<dbReference type="InterPro" id="IPR007219">
    <property type="entry name" value="XnlR_reg_dom"/>
</dbReference>
<dbReference type="eggNOG" id="ENOG502RYE1">
    <property type="taxonomic scope" value="Eukaryota"/>
</dbReference>
<name>S7QA81_GLOTA</name>
<dbReference type="OMA" id="ITERMWF"/>
<accession>S7QA81</accession>
<evidence type="ECO:0000313" key="5">
    <source>
        <dbReference type="EMBL" id="EPQ56422.1"/>
    </source>
</evidence>
<evidence type="ECO:0000256" key="2">
    <source>
        <dbReference type="ARBA" id="ARBA00023242"/>
    </source>
</evidence>
<dbReference type="RefSeq" id="XP_007865157.1">
    <property type="nucleotide sequence ID" value="XM_007866966.1"/>
</dbReference>
<dbReference type="Proteomes" id="UP000030669">
    <property type="component" value="Unassembled WGS sequence"/>
</dbReference>
<dbReference type="GO" id="GO:0008270">
    <property type="term" value="F:zinc ion binding"/>
    <property type="evidence" value="ECO:0007669"/>
    <property type="project" value="InterPro"/>
</dbReference>
<gene>
    <name evidence="5" type="ORF">GLOTRDRAFT_128366</name>
</gene>
<protein>
    <recommendedName>
        <fullName evidence="4">Xylanolytic transcriptional activator regulatory domain-containing protein</fullName>
    </recommendedName>
</protein>
<dbReference type="InterPro" id="IPR050613">
    <property type="entry name" value="Sec_Metabolite_Reg"/>
</dbReference>
<keyword evidence="6" id="KW-1185">Reference proteome</keyword>
<organism evidence="5 6">
    <name type="scientific">Gloeophyllum trabeum (strain ATCC 11539 / FP-39264 / Madison 617)</name>
    <name type="common">Brown rot fungus</name>
    <dbReference type="NCBI Taxonomy" id="670483"/>
    <lineage>
        <taxon>Eukaryota</taxon>
        <taxon>Fungi</taxon>
        <taxon>Dikarya</taxon>
        <taxon>Basidiomycota</taxon>
        <taxon>Agaricomycotina</taxon>
        <taxon>Agaricomycetes</taxon>
        <taxon>Gloeophyllales</taxon>
        <taxon>Gloeophyllaceae</taxon>
        <taxon>Gloeophyllum</taxon>
    </lineage>
</organism>
<feature type="domain" description="Xylanolytic transcriptional activator regulatory" evidence="4">
    <location>
        <begin position="301"/>
        <end position="374"/>
    </location>
</feature>
<dbReference type="GO" id="GO:0005634">
    <property type="term" value="C:nucleus"/>
    <property type="evidence" value="ECO:0007669"/>
    <property type="project" value="UniProtKB-SubCell"/>
</dbReference>
<dbReference type="SMART" id="SM00906">
    <property type="entry name" value="Fungal_trans"/>
    <property type="match status" value="1"/>
</dbReference>
<dbReference type="AlphaFoldDB" id="S7QA81"/>
<feature type="region of interest" description="Disordered" evidence="3">
    <location>
        <begin position="586"/>
        <end position="678"/>
    </location>
</feature>
<dbReference type="HOGENOM" id="CLU_007340_4_1_1"/>
<dbReference type="Pfam" id="PF04082">
    <property type="entry name" value="Fungal_trans"/>
    <property type="match status" value="1"/>
</dbReference>
<feature type="compositionally biased region" description="Basic and acidic residues" evidence="3">
    <location>
        <begin position="590"/>
        <end position="602"/>
    </location>
</feature>
<dbReference type="PANTHER" id="PTHR31001">
    <property type="entry name" value="UNCHARACTERIZED TRANSCRIPTIONAL REGULATORY PROTEIN"/>
    <property type="match status" value="1"/>
</dbReference>
<keyword evidence="2" id="KW-0539">Nucleus</keyword>
<evidence type="ECO:0000256" key="1">
    <source>
        <dbReference type="ARBA" id="ARBA00004123"/>
    </source>
</evidence>
<dbReference type="KEGG" id="gtr:GLOTRDRAFT_128366"/>
<dbReference type="OrthoDB" id="424974at2759"/>
<dbReference type="EMBL" id="KB469300">
    <property type="protein sequence ID" value="EPQ56422.1"/>
    <property type="molecule type" value="Genomic_DNA"/>
</dbReference>
<dbReference type="GO" id="GO:0006351">
    <property type="term" value="P:DNA-templated transcription"/>
    <property type="evidence" value="ECO:0007669"/>
    <property type="project" value="InterPro"/>
</dbReference>